<dbReference type="Gene3D" id="3.40.50.200">
    <property type="entry name" value="Peptidase S8/S53 domain"/>
    <property type="match status" value="1"/>
</dbReference>
<name>A0A0C3Q6R7_9AGAM</name>
<evidence type="ECO:0000256" key="5">
    <source>
        <dbReference type="ARBA" id="ARBA00022729"/>
    </source>
</evidence>
<dbReference type="CDD" id="cd02124">
    <property type="entry name" value="PA_PoS1_like"/>
    <property type="match status" value="1"/>
</dbReference>
<feature type="signal peptide" evidence="10">
    <location>
        <begin position="1"/>
        <end position="19"/>
    </location>
</feature>
<dbReference type="EMBL" id="KN823215">
    <property type="protein sequence ID" value="KIO19556.1"/>
    <property type="molecule type" value="Genomic_DNA"/>
</dbReference>
<reference evidence="14 15" key="1">
    <citation type="submission" date="2014-04" db="EMBL/GenBank/DDBJ databases">
        <authorList>
            <consortium name="DOE Joint Genome Institute"/>
            <person name="Kuo A."/>
            <person name="Girlanda M."/>
            <person name="Perotto S."/>
            <person name="Kohler A."/>
            <person name="Nagy L.G."/>
            <person name="Floudas D."/>
            <person name="Copeland A."/>
            <person name="Barry K.W."/>
            <person name="Cichocki N."/>
            <person name="Veneault-Fourrey C."/>
            <person name="LaButti K."/>
            <person name="Lindquist E.A."/>
            <person name="Lipzen A."/>
            <person name="Lundell T."/>
            <person name="Morin E."/>
            <person name="Murat C."/>
            <person name="Sun H."/>
            <person name="Tunlid A."/>
            <person name="Henrissat B."/>
            <person name="Grigoriev I.V."/>
            <person name="Hibbett D.S."/>
            <person name="Martin F."/>
            <person name="Nordberg H.P."/>
            <person name="Cantor M.N."/>
            <person name="Hua S.X."/>
        </authorList>
    </citation>
    <scope>NUCLEOTIDE SEQUENCE [LARGE SCALE GENOMIC DNA]</scope>
    <source>
        <strain evidence="14 15">MUT 4182</strain>
    </source>
</reference>
<evidence type="ECO:0000256" key="6">
    <source>
        <dbReference type="ARBA" id="ARBA00022801"/>
    </source>
</evidence>
<dbReference type="PROSITE" id="PS00137">
    <property type="entry name" value="SUBTILASE_HIS"/>
    <property type="match status" value="1"/>
</dbReference>
<evidence type="ECO:0000256" key="2">
    <source>
        <dbReference type="ARBA" id="ARBA00022512"/>
    </source>
</evidence>
<keyword evidence="6 9" id="KW-0378">Hydrolase</keyword>
<comment type="similarity">
    <text evidence="1 9">Belongs to the peptidase S8 family.</text>
</comment>
<feature type="domain" description="Peptidase S8/S53" evidence="11">
    <location>
        <begin position="156"/>
        <end position="544"/>
    </location>
</feature>
<feature type="active site" description="Charge relay system" evidence="8 9">
    <location>
        <position position="525"/>
    </location>
</feature>
<dbReference type="GO" id="GO:0006508">
    <property type="term" value="P:proteolysis"/>
    <property type="evidence" value="ECO:0007669"/>
    <property type="project" value="UniProtKB-KW"/>
</dbReference>
<dbReference type="GO" id="GO:0004252">
    <property type="term" value="F:serine-type endopeptidase activity"/>
    <property type="evidence" value="ECO:0007669"/>
    <property type="project" value="UniProtKB-UniRule"/>
</dbReference>
<dbReference type="InterPro" id="IPR003137">
    <property type="entry name" value="PA_domain"/>
</dbReference>
<keyword evidence="15" id="KW-1185">Reference proteome</keyword>
<dbReference type="AlphaFoldDB" id="A0A0C3Q6R7"/>
<dbReference type="OrthoDB" id="206201at2759"/>
<dbReference type="InterPro" id="IPR046450">
    <property type="entry name" value="PA_dom_sf"/>
</dbReference>
<dbReference type="InterPro" id="IPR000209">
    <property type="entry name" value="Peptidase_S8/S53_dom"/>
</dbReference>
<dbReference type="InterPro" id="IPR036852">
    <property type="entry name" value="Peptidase_S8/S53_dom_sf"/>
</dbReference>
<evidence type="ECO:0000313" key="14">
    <source>
        <dbReference type="EMBL" id="KIO19556.1"/>
    </source>
</evidence>
<dbReference type="InterPro" id="IPR034187">
    <property type="entry name" value="Peptidases_S8_5"/>
</dbReference>
<feature type="chain" id="PRO_5002177309" description="Peptidase S8/S53 domain-containing protein" evidence="10">
    <location>
        <begin position="20"/>
        <end position="826"/>
    </location>
</feature>
<keyword evidence="2" id="KW-0134">Cell wall</keyword>
<dbReference type="PRINTS" id="PR00723">
    <property type="entry name" value="SUBTILISIN"/>
</dbReference>
<organism evidence="14 15">
    <name type="scientific">Tulasnella calospora MUT 4182</name>
    <dbReference type="NCBI Taxonomy" id="1051891"/>
    <lineage>
        <taxon>Eukaryota</taxon>
        <taxon>Fungi</taxon>
        <taxon>Dikarya</taxon>
        <taxon>Basidiomycota</taxon>
        <taxon>Agaricomycotina</taxon>
        <taxon>Agaricomycetes</taxon>
        <taxon>Cantharellales</taxon>
        <taxon>Tulasnellaceae</taxon>
        <taxon>Tulasnella</taxon>
    </lineage>
</organism>
<dbReference type="PANTHER" id="PTHR43806">
    <property type="entry name" value="PEPTIDASE S8"/>
    <property type="match status" value="1"/>
</dbReference>
<evidence type="ECO:0000256" key="4">
    <source>
        <dbReference type="ARBA" id="ARBA00022670"/>
    </source>
</evidence>
<reference evidence="15" key="2">
    <citation type="submission" date="2015-01" db="EMBL/GenBank/DDBJ databases">
        <title>Evolutionary Origins and Diversification of the Mycorrhizal Mutualists.</title>
        <authorList>
            <consortium name="DOE Joint Genome Institute"/>
            <consortium name="Mycorrhizal Genomics Consortium"/>
            <person name="Kohler A."/>
            <person name="Kuo A."/>
            <person name="Nagy L.G."/>
            <person name="Floudas D."/>
            <person name="Copeland A."/>
            <person name="Barry K.W."/>
            <person name="Cichocki N."/>
            <person name="Veneault-Fourrey C."/>
            <person name="LaButti K."/>
            <person name="Lindquist E.A."/>
            <person name="Lipzen A."/>
            <person name="Lundell T."/>
            <person name="Morin E."/>
            <person name="Murat C."/>
            <person name="Riley R."/>
            <person name="Ohm R."/>
            <person name="Sun H."/>
            <person name="Tunlid A."/>
            <person name="Henrissat B."/>
            <person name="Grigoriev I.V."/>
            <person name="Hibbett D.S."/>
            <person name="Martin F."/>
        </authorList>
    </citation>
    <scope>NUCLEOTIDE SEQUENCE [LARGE SCALE GENOMIC DNA]</scope>
    <source>
        <strain evidence="15">MUT 4182</strain>
    </source>
</reference>
<dbReference type="GO" id="GO:0016020">
    <property type="term" value="C:membrane"/>
    <property type="evidence" value="ECO:0007669"/>
    <property type="project" value="InterPro"/>
</dbReference>
<evidence type="ECO:0000256" key="7">
    <source>
        <dbReference type="ARBA" id="ARBA00022825"/>
    </source>
</evidence>
<feature type="domain" description="PA" evidence="12">
    <location>
        <begin position="377"/>
        <end position="450"/>
    </location>
</feature>
<dbReference type="Pfam" id="PF06280">
    <property type="entry name" value="fn3_5"/>
    <property type="match status" value="1"/>
</dbReference>
<dbReference type="InterPro" id="IPR023827">
    <property type="entry name" value="Peptidase_S8_Asp-AS"/>
</dbReference>
<dbReference type="InterPro" id="IPR015500">
    <property type="entry name" value="Peptidase_S8_subtilisin-rel"/>
</dbReference>
<dbReference type="Pfam" id="PF00082">
    <property type="entry name" value="Peptidase_S8"/>
    <property type="match status" value="1"/>
</dbReference>
<dbReference type="STRING" id="1051891.A0A0C3Q6R7"/>
<keyword evidence="4 9" id="KW-0645">Protease</keyword>
<dbReference type="CDD" id="cd07489">
    <property type="entry name" value="Peptidases_S8_5"/>
    <property type="match status" value="1"/>
</dbReference>
<evidence type="ECO:0000256" key="3">
    <source>
        <dbReference type="ARBA" id="ARBA00022525"/>
    </source>
</evidence>
<dbReference type="Gene3D" id="3.50.30.30">
    <property type="match status" value="1"/>
</dbReference>
<dbReference type="InterPro" id="IPR022398">
    <property type="entry name" value="Peptidase_S8_His-AS"/>
</dbReference>
<dbReference type="PROSITE" id="PS00136">
    <property type="entry name" value="SUBTILASE_ASP"/>
    <property type="match status" value="1"/>
</dbReference>
<proteinExistence type="inferred from homology"/>
<evidence type="ECO:0000256" key="1">
    <source>
        <dbReference type="ARBA" id="ARBA00011073"/>
    </source>
</evidence>
<evidence type="ECO:0008006" key="16">
    <source>
        <dbReference type="Google" id="ProtNLM"/>
    </source>
</evidence>
<feature type="domain" description="C5a peptidase/Subtilisin-like protease SBT2-like Fn3-like" evidence="13">
    <location>
        <begin position="602"/>
        <end position="709"/>
    </location>
</feature>
<dbReference type="InterPro" id="IPR050131">
    <property type="entry name" value="Peptidase_S8_subtilisin-like"/>
</dbReference>
<keyword evidence="3" id="KW-0964">Secreted</keyword>
<feature type="active site" description="Charge relay system" evidence="8 9">
    <location>
        <position position="165"/>
    </location>
</feature>
<sequence length="826" mass="87168">MRTYTTLLALGSISAVSAAVDLSSIKRVSSANVVPGAYIVELDKPNALGRRSVVTAHSALYRSLNERGASWDLRREYDADDIFTGVSLKVKSDKDLMALAQVPHVKSIKPVFLHPRPEPVTFYQPTGKNDPKLPPDTFSTHVMTGVDKLHAEGYTGKGIKVAVIDTGIDYLHPALGGGYGGGFKVSHGYDFVGDDYTGANTPTPDEDPMDCGGHGTHVAGIIGANLDTNYNFTGAAPGALLGGYRVFGCEGSVSDEVLIDALCRAYKDGNDVLSLSLGGPQGWTSTATAVVASRIAAKGRIVSIAAGNEGEFGSWYASSPGSGVDVISVASVENTNTIVQTINLSNGHQPITYNSFLPLKVAGSLPIYAASTDTNIADDACNPLPDTTPDLGGYIVVIRRGTCSFINKLANVSAKGAKVALIYDNKDQSLSGIDVGNYTAALISQADGKYLVGEFAAKSDLKVSFPQTGGSKNVPSSEGGLMSTFSTFGPTNDMFFKPSVAAPGGNILSTYPRDKGSYAVLSGTSMATPFLSGSAALLLEALGKSKSIYLGARTRFQTTSSAVSSSHTDKDPLQTLAQQGSGLINAYKAVHATTFVTPGELRLNDTAHSKLDHTIYVENKSKKMQTYKISHVPAGTALTMKDNEAIPSPVPLDKTAATLTFSLSSIQVPPGLKIPIIVSIKPPTGLDPKSFPVYSGFIRIASDMDDMKVSYLGVAASLKDMKVIDGGSSFFGVQTPALLDKDGNIQEGPANYTLQGEDFPVLLYRLTAGTAALHFDLLNPANFVNGTVIPNGSYKLLLRALKITGNPKKNEDYEQWLSPQVNFARP</sequence>
<feature type="active site" description="Charge relay system" evidence="8 9">
    <location>
        <position position="214"/>
    </location>
</feature>
<gene>
    <name evidence="14" type="ORF">M407DRAFT_16103</name>
</gene>
<dbReference type="HOGENOM" id="CLU_003559_1_1_1"/>
<dbReference type="InterPro" id="IPR010435">
    <property type="entry name" value="C5a/SBT2-like_Fn3"/>
</dbReference>
<keyword evidence="5 10" id="KW-0732">Signal</keyword>
<dbReference type="SUPFAM" id="SSF52025">
    <property type="entry name" value="PA domain"/>
    <property type="match status" value="1"/>
</dbReference>
<accession>A0A0C3Q6R7</accession>
<evidence type="ECO:0000259" key="13">
    <source>
        <dbReference type="Pfam" id="PF06280"/>
    </source>
</evidence>
<protein>
    <recommendedName>
        <fullName evidence="16">Peptidase S8/S53 domain-containing protein</fullName>
    </recommendedName>
</protein>
<evidence type="ECO:0000259" key="12">
    <source>
        <dbReference type="Pfam" id="PF02225"/>
    </source>
</evidence>
<keyword evidence="7 9" id="KW-0720">Serine protease</keyword>
<evidence type="ECO:0000313" key="15">
    <source>
        <dbReference type="Proteomes" id="UP000054248"/>
    </source>
</evidence>
<dbReference type="Proteomes" id="UP000054248">
    <property type="component" value="Unassembled WGS sequence"/>
</dbReference>
<dbReference type="GO" id="GO:0005615">
    <property type="term" value="C:extracellular space"/>
    <property type="evidence" value="ECO:0007669"/>
    <property type="project" value="TreeGrafter"/>
</dbReference>
<dbReference type="SUPFAM" id="SSF52743">
    <property type="entry name" value="Subtilisin-like"/>
    <property type="match status" value="1"/>
</dbReference>
<evidence type="ECO:0000256" key="9">
    <source>
        <dbReference type="PROSITE-ProRule" id="PRU01240"/>
    </source>
</evidence>
<dbReference type="PANTHER" id="PTHR43806:SF66">
    <property type="entry name" value="SERIN ENDOPEPTIDASE"/>
    <property type="match status" value="1"/>
</dbReference>
<dbReference type="Pfam" id="PF02225">
    <property type="entry name" value="PA"/>
    <property type="match status" value="1"/>
</dbReference>
<evidence type="ECO:0000256" key="8">
    <source>
        <dbReference type="PIRSR" id="PIRSR615500-1"/>
    </source>
</evidence>
<evidence type="ECO:0000256" key="10">
    <source>
        <dbReference type="SAM" id="SignalP"/>
    </source>
</evidence>
<dbReference type="PROSITE" id="PS51892">
    <property type="entry name" value="SUBTILASE"/>
    <property type="match status" value="1"/>
</dbReference>
<evidence type="ECO:0000259" key="11">
    <source>
        <dbReference type="Pfam" id="PF00082"/>
    </source>
</evidence>